<evidence type="ECO:0000256" key="5">
    <source>
        <dbReference type="RuleBase" id="RU362110"/>
    </source>
</evidence>
<dbReference type="GO" id="GO:0004564">
    <property type="term" value="F:beta-fructofuranosidase activity"/>
    <property type="evidence" value="ECO:0007669"/>
    <property type="project" value="UniProtKB-EC"/>
</dbReference>
<evidence type="ECO:0000259" key="7">
    <source>
        <dbReference type="Pfam" id="PF08244"/>
    </source>
</evidence>
<evidence type="ECO:0000256" key="3">
    <source>
        <dbReference type="ARBA" id="ARBA00022801"/>
    </source>
</evidence>
<dbReference type="CAZy" id="GH32">
    <property type="family name" value="Glycoside Hydrolase Family 32"/>
</dbReference>
<organism evidence="8 9">
    <name type="scientific">Staphylococcus carnosus (strain TM300)</name>
    <dbReference type="NCBI Taxonomy" id="396513"/>
    <lineage>
        <taxon>Bacteria</taxon>
        <taxon>Bacillati</taxon>
        <taxon>Bacillota</taxon>
        <taxon>Bacilli</taxon>
        <taxon>Bacillales</taxon>
        <taxon>Staphylococcaceae</taxon>
        <taxon>Staphylococcus</taxon>
    </lineage>
</organism>
<dbReference type="CDD" id="cd18623">
    <property type="entry name" value="GH32_ScrB-like"/>
    <property type="match status" value="1"/>
</dbReference>
<dbReference type="Pfam" id="PF00251">
    <property type="entry name" value="Glyco_hydro_32N"/>
    <property type="match status" value="1"/>
</dbReference>
<dbReference type="SMART" id="SM00640">
    <property type="entry name" value="Glyco_32"/>
    <property type="match status" value="1"/>
</dbReference>
<dbReference type="InterPro" id="IPR013189">
    <property type="entry name" value="Glyco_hydro_32_C"/>
</dbReference>
<dbReference type="SUPFAM" id="SSF75005">
    <property type="entry name" value="Arabinanase/levansucrase/invertase"/>
    <property type="match status" value="1"/>
</dbReference>
<dbReference type="RefSeq" id="WP_015900795.1">
    <property type="nucleotide sequence ID" value="NC_012121.1"/>
</dbReference>
<feature type="domain" description="Glycosyl hydrolase family 32 N-terminal" evidence="6">
    <location>
        <begin position="38"/>
        <end position="331"/>
    </location>
</feature>
<dbReference type="BioCyc" id="SCAR396513:SCA_RS07855-MONOMER"/>
<dbReference type="OrthoDB" id="9759709at2"/>
<protein>
    <recommendedName>
        <fullName evidence="2">beta-fructofuranosidase</fullName>
        <ecNumber evidence="2">3.2.1.26</ecNumber>
    </recommendedName>
</protein>
<dbReference type="InterPro" id="IPR051214">
    <property type="entry name" value="GH32_Enzymes"/>
</dbReference>
<keyword evidence="4 5" id="KW-0326">Glycosidase</keyword>
<reference evidence="8 9" key="1">
    <citation type="journal article" date="2009" name="Appl. Environ. Microbiol.">
        <title>Genome analysis of the meat starter culture bacterium Staphylococcus carnosus TM300.</title>
        <authorList>
            <person name="Rosenstein R."/>
            <person name="Nerz C."/>
            <person name="Biswas L."/>
            <person name="Resch A."/>
            <person name="Raddatz G."/>
            <person name="Schuster S.C."/>
            <person name="Goetz F."/>
        </authorList>
    </citation>
    <scope>NUCLEOTIDE SEQUENCE [LARGE SCALE GENOMIC DNA]</scope>
    <source>
        <strain evidence="8 9">TM300</strain>
    </source>
</reference>
<dbReference type="EMBL" id="AM295250">
    <property type="protein sequence ID" value="CAL28455.1"/>
    <property type="molecule type" value="Genomic_DNA"/>
</dbReference>
<evidence type="ECO:0000313" key="8">
    <source>
        <dbReference type="EMBL" id="CAL28455.1"/>
    </source>
</evidence>
<feature type="domain" description="Glycosyl hydrolase family 32 C-terminal" evidence="7">
    <location>
        <begin position="358"/>
        <end position="473"/>
    </location>
</feature>
<sequence length="490" mass="56114">MQPWSNEAAYQRIEQTSTEMLSEMKQQVSQSLYTQTFHLQPPFGAAGKPNGMIFYKGKYYISHEWYPFYSKQGLSYGYQYESSDLVHFNTDGSVLKPDSQYDNYGIKGGSTFVYQNNLHFLYTGLGLSREKLLFPYQLLAFINNHHQANKYPKPVVENPPENFLPSLQDPSVFEKNGQYYALFGAQTEEMQGRILVYHADNPLNWQYVKPIKTQLTDFGNVWTSPDYFTLNGYDILMFTAQHEEGSTQAGFLLGHLDFNNFHMNHGDFKLLDEGFGFTSPQTFVDNTGEIVLMGLLEAQGDIELLNQADLAPCLSLPRTLSIEQGKLYQRPYKAYETLRYNEETALGYANKFMRQLHPYEGEQFEMCIDILENEATEIYFELRTSRNNATLITYNTHSRLVTLDCSESGALPQGDFGTKCSVQLAKPLEQLRIFVDSSSIEIFCNDGERVMSSRIFPAKDSTGIRTATESGQVYLKFTKYNLNSIFDLEL</sequence>
<accession>B9DMK6</accession>
<name>B9DMK6_STACT</name>
<dbReference type="HOGENOM" id="CLU_001528_7_1_9"/>
<dbReference type="PANTHER" id="PTHR43101:SF1">
    <property type="entry name" value="BETA-FRUCTOSIDASE"/>
    <property type="match status" value="1"/>
</dbReference>
<keyword evidence="3 5" id="KW-0378">Hydrolase</keyword>
<dbReference type="InterPro" id="IPR023296">
    <property type="entry name" value="Glyco_hydro_beta-prop_sf"/>
</dbReference>
<dbReference type="InterPro" id="IPR001362">
    <property type="entry name" value="Glyco_hydro_32"/>
</dbReference>
<dbReference type="KEGG" id="sca:SCA_1550"/>
<evidence type="ECO:0000313" key="9">
    <source>
        <dbReference type="Proteomes" id="UP000000444"/>
    </source>
</evidence>
<dbReference type="Gene3D" id="2.115.10.20">
    <property type="entry name" value="Glycosyl hydrolase domain, family 43"/>
    <property type="match status" value="1"/>
</dbReference>
<keyword evidence="9" id="KW-1185">Reference proteome</keyword>
<evidence type="ECO:0000259" key="6">
    <source>
        <dbReference type="Pfam" id="PF00251"/>
    </source>
</evidence>
<evidence type="ECO:0000256" key="1">
    <source>
        <dbReference type="ARBA" id="ARBA00009902"/>
    </source>
</evidence>
<dbReference type="SUPFAM" id="SSF49899">
    <property type="entry name" value="Concanavalin A-like lectins/glucanases"/>
    <property type="match status" value="1"/>
</dbReference>
<dbReference type="PANTHER" id="PTHR43101">
    <property type="entry name" value="BETA-FRUCTOSIDASE"/>
    <property type="match status" value="1"/>
</dbReference>
<dbReference type="GeneID" id="93794000"/>
<gene>
    <name evidence="8" type="primary">scrB</name>
    <name evidence="8" type="ordered locus">Sca_1550</name>
</gene>
<dbReference type="AlphaFoldDB" id="B9DMK6"/>
<dbReference type="Gene3D" id="2.60.120.560">
    <property type="entry name" value="Exo-inulinase, domain 1"/>
    <property type="match status" value="1"/>
</dbReference>
<comment type="similarity">
    <text evidence="1 5">Belongs to the glycosyl hydrolase 32 family.</text>
</comment>
<evidence type="ECO:0000256" key="2">
    <source>
        <dbReference type="ARBA" id="ARBA00012758"/>
    </source>
</evidence>
<dbReference type="InterPro" id="IPR013320">
    <property type="entry name" value="ConA-like_dom_sf"/>
</dbReference>
<dbReference type="EC" id="3.2.1.26" evidence="2"/>
<proteinExistence type="inferred from homology"/>
<evidence type="ECO:0000256" key="4">
    <source>
        <dbReference type="ARBA" id="ARBA00023295"/>
    </source>
</evidence>
<dbReference type="Pfam" id="PF08244">
    <property type="entry name" value="Glyco_hydro_32C"/>
    <property type="match status" value="1"/>
</dbReference>
<dbReference type="InterPro" id="IPR013148">
    <property type="entry name" value="Glyco_hydro_32_N"/>
</dbReference>
<dbReference type="GO" id="GO:0005975">
    <property type="term" value="P:carbohydrate metabolic process"/>
    <property type="evidence" value="ECO:0007669"/>
    <property type="project" value="InterPro"/>
</dbReference>
<dbReference type="Proteomes" id="UP000000444">
    <property type="component" value="Chromosome"/>
</dbReference>
<dbReference type="eggNOG" id="COG1621">
    <property type="taxonomic scope" value="Bacteria"/>
</dbReference>